<dbReference type="PANTHER" id="PTHR42663:SF4">
    <property type="entry name" value="SLL1036 PROTEIN"/>
    <property type="match status" value="1"/>
</dbReference>
<dbReference type="SMART" id="SM00849">
    <property type="entry name" value="Lactamase_B"/>
    <property type="match status" value="1"/>
</dbReference>
<dbReference type="PANTHER" id="PTHR42663">
    <property type="entry name" value="HYDROLASE C777.06C-RELATED-RELATED"/>
    <property type="match status" value="1"/>
</dbReference>
<dbReference type="InterPro" id="IPR036866">
    <property type="entry name" value="RibonucZ/Hydroxyglut_hydro"/>
</dbReference>
<evidence type="ECO:0000313" key="2">
    <source>
        <dbReference type="EMBL" id="QTA91081.1"/>
    </source>
</evidence>
<dbReference type="Proteomes" id="UP000663722">
    <property type="component" value="Chromosome"/>
</dbReference>
<dbReference type="KEGG" id="dmm:dnm_071460"/>
<dbReference type="EMBL" id="CP061800">
    <property type="protein sequence ID" value="QTA91081.1"/>
    <property type="molecule type" value="Genomic_DNA"/>
</dbReference>
<organism evidence="2 3">
    <name type="scientific">Desulfonema magnum</name>
    <dbReference type="NCBI Taxonomy" id="45655"/>
    <lineage>
        <taxon>Bacteria</taxon>
        <taxon>Pseudomonadati</taxon>
        <taxon>Thermodesulfobacteriota</taxon>
        <taxon>Desulfobacteria</taxon>
        <taxon>Desulfobacterales</taxon>
        <taxon>Desulfococcaceae</taxon>
        <taxon>Desulfonema</taxon>
    </lineage>
</organism>
<name>A0A975BSY2_9BACT</name>
<sequence length="313" mass="35450">MNIRFWGVRGSIASPLTNAELTARIEELLQLGVKSGLTCESQIPSFIKGLPRHIRQIIGGDTSCVEVRAGNKLLILDAGTGIRLLGLDLVRMSMGNPINAHILLTHTHWDHISGLPFFVPAFNPNNKLTIYGASSGLKKRLEGQQAPEYFPVPLLSTFKIVQLNGQDQFQIGDLQIRTFRLNHPGDSYAYRITHGNKTIVYATDSEYKELSVKALKPFTDFFHNADILIYDAQFTLLENIEKEDWGHSNMFYGIDMALQANVKKLIFTHHEPAYDDKKLWEILHLANEYLDICRQPDTHLKIYLAFEGLNMTI</sequence>
<gene>
    <name evidence="2" type="ORF">dnm_071460</name>
</gene>
<dbReference type="Gene3D" id="3.60.15.10">
    <property type="entry name" value="Ribonuclease Z/Hydroxyacylglutathione hydrolase-like"/>
    <property type="match status" value="1"/>
</dbReference>
<dbReference type="SUPFAM" id="SSF56281">
    <property type="entry name" value="Metallo-hydrolase/oxidoreductase"/>
    <property type="match status" value="1"/>
</dbReference>
<accession>A0A975BSY2</accession>
<dbReference type="CDD" id="cd07715">
    <property type="entry name" value="TaR3-like_MBL-fold"/>
    <property type="match status" value="1"/>
</dbReference>
<feature type="domain" description="Metallo-beta-lactamase" evidence="1">
    <location>
        <begin position="61"/>
        <end position="247"/>
    </location>
</feature>
<dbReference type="AlphaFoldDB" id="A0A975BSY2"/>
<dbReference type="RefSeq" id="WP_207679011.1">
    <property type="nucleotide sequence ID" value="NZ_CP061800.1"/>
</dbReference>
<reference evidence="2" key="1">
    <citation type="journal article" date="2021" name="Microb. Physiol.">
        <title>Proteogenomic Insights into the Physiology of Marine, Sulfate-Reducing, Filamentous Desulfonema limicola and Desulfonema magnum.</title>
        <authorList>
            <person name="Schnaars V."/>
            <person name="Wohlbrand L."/>
            <person name="Scheve S."/>
            <person name="Hinrichs C."/>
            <person name="Reinhardt R."/>
            <person name="Rabus R."/>
        </authorList>
    </citation>
    <scope>NUCLEOTIDE SEQUENCE</scope>
    <source>
        <strain evidence="2">4be13</strain>
    </source>
</reference>
<evidence type="ECO:0000259" key="1">
    <source>
        <dbReference type="SMART" id="SM00849"/>
    </source>
</evidence>
<protein>
    <submittedName>
        <fullName evidence="2">Beta-lactamase domain-containing protein</fullName>
    </submittedName>
</protein>
<dbReference type="Pfam" id="PF12706">
    <property type="entry name" value="Lactamase_B_2"/>
    <property type="match status" value="1"/>
</dbReference>
<proteinExistence type="predicted"/>
<evidence type="ECO:0000313" key="3">
    <source>
        <dbReference type="Proteomes" id="UP000663722"/>
    </source>
</evidence>
<keyword evidence="3" id="KW-1185">Reference proteome</keyword>
<dbReference type="InterPro" id="IPR001279">
    <property type="entry name" value="Metallo-B-lactamas"/>
</dbReference>